<proteinExistence type="predicted"/>
<feature type="region of interest" description="Disordered" evidence="1">
    <location>
        <begin position="355"/>
        <end position="376"/>
    </location>
</feature>
<keyword evidence="3" id="KW-1185">Reference proteome</keyword>
<feature type="compositionally biased region" description="Polar residues" evidence="1">
    <location>
        <begin position="569"/>
        <end position="584"/>
    </location>
</feature>
<feature type="region of interest" description="Disordered" evidence="1">
    <location>
        <begin position="303"/>
        <end position="330"/>
    </location>
</feature>
<dbReference type="Proteomes" id="UP000823561">
    <property type="component" value="Chromosome 6"/>
</dbReference>
<comment type="caution">
    <text evidence="2">The sequence shown here is derived from an EMBL/GenBank/DDBJ whole genome shotgun (WGS) entry which is preliminary data.</text>
</comment>
<dbReference type="EMBL" id="JADWDJ010000006">
    <property type="protein sequence ID" value="KAG5279908.1"/>
    <property type="molecule type" value="Genomic_DNA"/>
</dbReference>
<accession>A0AAV6GXS1</accession>
<evidence type="ECO:0000313" key="2">
    <source>
        <dbReference type="EMBL" id="KAG5279908.1"/>
    </source>
</evidence>
<organism evidence="2 3">
    <name type="scientific">Alosa alosa</name>
    <name type="common">allis shad</name>
    <dbReference type="NCBI Taxonomy" id="278164"/>
    <lineage>
        <taxon>Eukaryota</taxon>
        <taxon>Metazoa</taxon>
        <taxon>Chordata</taxon>
        <taxon>Craniata</taxon>
        <taxon>Vertebrata</taxon>
        <taxon>Euteleostomi</taxon>
        <taxon>Actinopterygii</taxon>
        <taxon>Neopterygii</taxon>
        <taxon>Teleostei</taxon>
        <taxon>Clupei</taxon>
        <taxon>Clupeiformes</taxon>
        <taxon>Clupeoidei</taxon>
        <taxon>Clupeidae</taxon>
        <taxon>Alosa</taxon>
    </lineage>
</organism>
<evidence type="ECO:0000313" key="3">
    <source>
        <dbReference type="Proteomes" id="UP000823561"/>
    </source>
</evidence>
<feature type="compositionally biased region" description="Basic and acidic residues" evidence="1">
    <location>
        <begin position="1"/>
        <end position="16"/>
    </location>
</feature>
<feature type="compositionally biased region" description="Low complexity" evidence="1">
    <location>
        <begin position="17"/>
        <end position="27"/>
    </location>
</feature>
<name>A0AAV6GXS1_9TELE</name>
<feature type="compositionally biased region" description="Polar residues" evidence="1">
    <location>
        <begin position="355"/>
        <end position="366"/>
    </location>
</feature>
<feature type="region of interest" description="Disordered" evidence="1">
    <location>
        <begin position="566"/>
        <end position="600"/>
    </location>
</feature>
<dbReference type="AlphaFoldDB" id="A0AAV6GXS1"/>
<feature type="region of interest" description="Disordered" evidence="1">
    <location>
        <begin position="1"/>
        <end position="37"/>
    </location>
</feature>
<gene>
    <name evidence="2" type="ORF">AALO_G00082890</name>
</gene>
<evidence type="ECO:0000256" key="1">
    <source>
        <dbReference type="SAM" id="MobiDB-lite"/>
    </source>
</evidence>
<reference evidence="2" key="1">
    <citation type="submission" date="2020-10" db="EMBL/GenBank/DDBJ databases">
        <title>Chromosome-scale genome assembly of the Allis shad, Alosa alosa.</title>
        <authorList>
            <person name="Margot Z."/>
            <person name="Christophe K."/>
            <person name="Cabau C."/>
            <person name="Louis A."/>
            <person name="Berthelot C."/>
            <person name="Parey E."/>
            <person name="Roest Crollius H."/>
            <person name="Montfort J."/>
            <person name="Robinson-Rechavi M."/>
            <person name="Bucao C."/>
            <person name="Bouchez O."/>
            <person name="Gislard M."/>
            <person name="Lluch J."/>
            <person name="Milhes M."/>
            <person name="Lampietro C."/>
            <person name="Lopez Roques C."/>
            <person name="Donnadieu C."/>
            <person name="Braasch I."/>
            <person name="Desvignes T."/>
            <person name="Postlethwait J."/>
            <person name="Bobe J."/>
            <person name="Guiguen Y."/>
        </authorList>
    </citation>
    <scope>NUCLEOTIDE SEQUENCE</scope>
    <source>
        <strain evidence="2">M-15738</strain>
        <tissue evidence="2">Blood</tissue>
    </source>
</reference>
<protein>
    <submittedName>
        <fullName evidence="2">Uncharacterized protein</fullName>
    </submittedName>
</protein>
<sequence>MSHHELPKMAEPREDPSQSPHPSSNSSEHTRPCPAIPSDFWKEIESSPLTKYLQDLSEEEWLHLSEAMRDPMTKVQFFEVCMSIVKIVSLSSMKLVIPAYIRMLQEAKTKGSSKSPNVAANSSAQDIAKSTLEPLETVIELTGEGVQQCVAENLKSLAANESENADASSSSDKLTCAVVREVMYRMRATLTALGKSVAQGSHRGAERMIHQVTRRITACLTSQKAQQQSGSTPENRSLASDVANTTGEVMAVVIQTMESHLDDQEDQHAKEVLSTMAATVKMMTETDSAALEHPHDLMDISHLKGQSQTQKEVRSSSRHTTQSIDKLSDREFQEKARNAISDVLIKRFPGSTTQLTRPSSAVIDQSNHCRDENGGTPSVSVADLAASTITELFVEEMMYMVESTENFIEKEPTHDENTDTTDSSLPLLDSDEYSCLVTMLILRLLSKIKDQQLVSADLIDATRDLIERVLLEFTDVSRVPNSSTHPKNAKVHKVYRIVYDYLMKGLGTTTALKAIETQDLSFDQLLIMALTKQLLHTCDTQDPTTQKTPRPGKTPKLKINLKRHKLGNANVSPVQGDQDTNPCEGTSAPPPPEDGASPEPNDCSAICKMFSCCKMKK</sequence>